<feature type="region of interest" description="Disordered" evidence="1">
    <location>
        <begin position="427"/>
        <end position="447"/>
    </location>
</feature>
<keyword evidence="4" id="KW-1185">Reference proteome</keyword>
<dbReference type="RefSeq" id="WP_376840847.1">
    <property type="nucleotide sequence ID" value="NZ_JBHMAU010000069.1"/>
</dbReference>
<protein>
    <recommendedName>
        <fullName evidence="5">MacB-like periplasmic core domain-containing protein</fullName>
    </recommendedName>
</protein>
<accession>A0ABV5X4V3</accession>
<name>A0ABV5X4V3_9MICO</name>
<dbReference type="EMBL" id="JBHMAU010000069">
    <property type="protein sequence ID" value="MFB9776977.1"/>
    <property type="molecule type" value="Genomic_DNA"/>
</dbReference>
<keyword evidence="2" id="KW-1133">Transmembrane helix</keyword>
<evidence type="ECO:0000256" key="1">
    <source>
        <dbReference type="SAM" id="MobiDB-lite"/>
    </source>
</evidence>
<gene>
    <name evidence="3" type="ORF">ACFFN1_11305</name>
</gene>
<proteinExistence type="predicted"/>
<evidence type="ECO:0000313" key="3">
    <source>
        <dbReference type="EMBL" id="MFB9776977.1"/>
    </source>
</evidence>
<sequence>MSEVLFDLRRNGVIMMLKAALVAALFLGVHTVIAFSFDTDEALDQHFSASADTNMYGILDSLAEGDAFAEFRESPQKLTQLADFYHELNSNSTLKHLSVFNQSLPVRNFTGGPTFEHGYGTELATAGAYYDEVLGGTATPATSVQLNRSAYEFYQLDVAAGQSIDFSTVDYSSGTIPVVLGSDYAGVYDIGDTLTASLYFQKFDLRVVGILERSAAVYFDGDINHYLSNAIVVPYPDRIPAITPENQYFCGILSFAMLGGTLAAPQDTSAEEVLNLLGQISDRTGFHDYAVQNLPQYLVSFTAVRSLITSNADLLVMIEVLTGIGVAVLAIAANVTMLARRRAVTGYAVTLGTPRQLIRVMHSRMWAVELAGTVLLLVVGTAVTPGATPYALGLTAALLAVWVAADLGVQHRLLTRMLSQLTTRMSGHDHGVAEPMSSREDTRHADA</sequence>
<feature type="transmembrane region" description="Helical" evidence="2">
    <location>
        <begin position="365"/>
        <end position="384"/>
    </location>
</feature>
<reference evidence="3 4" key="1">
    <citation type="submission" date="2024-09" db="EMBL/GenBank/DDBJ databases">
        <authorList>
            <person name="Sun Q."/>
            <person name="Mori K."/>
        </authorList>
    </citation>
    <scope>NUCLEOTIDE SEQUENCE [LARGE SCALE GENOMIC DNA]</scope>
    <source>
        <strain evidence="3 4">JCM 11683</strain>
    </source>
</reference>
<comment type="caution">
    <text evidence="3">The sequence shown here is derived from an EMBL/GenBank/DDBJ whole genome shotgun (WGS) entry which is preliminary data.</text>
</comment>
<organism evidence="3 4">
    <name type="scientific">Brevibacterium otitidis</name>
    <dbReference type="NCBI Taxonomy" id="53364"/>
    <lineage>
        <taxon>Bacteria</taxon>
        <taxon>Bacillati</taxon>
        <taxon>Actinomycetota</taxon>
        <taxon>Actinomycetes</taxon>
        <taxon>Micrococcales</taxon>
        <taxon>Brevibacteriaceae</taxon>
        <taxon>Brevibacterium</taxon>
    </lineage>
</organism>
<feature type="transmembrane region" description="Helical" evidence="2">
    <location>
        <begin position="314"/>
        <end position="333"/>
    </location>
</feature>
<evidence type="ECO:0008006" key="5">
    <source>
        <dbReference type="Google" id="ProtNLM"/>
    </source>
</evidence>
<dbReference type="Proteomes" id="UP001589707">
    <property type="component" value="Unassembled WGS sequence"/>
</dbReference>
<keyword evidence="2" id="KW-0812">Transmembrane</keyword>
<feature type="transmembrane region" description="Helical" evidence="2">
    <location>
        <begin position="390"/>
        <end position="409"/>
    </location>
</feature>
<keyword evidence="2" id="KW-0472">Membrane</keyword>
<evidence type="ECO:0000256" key="2">
    <source>
        <dbReference type="SAM" id="Phobius"/>
    </source>
</evidence>
<evidence type="ECO:0000313" key="4">
    <source>
        <dbReference type="Proteomes" id="UP001589707"/>
    </source>
</evidence>